<dbReference type="EMBL" id="MU826826">
    <property type="protein sequence ID" value="KAJ7375488.1"/>
    <property type="molecule type" value="Genomic_DNA"/>
</dbReference>
<dbReference type="Proteomes" id="UP001163046">
    <property type="component" value="Unassembled WGS sequence"/>
</dbReference>
<keyword evidence="1" id="KW-0175">Coiled coil</keyword>
<evidence type="ECO:0000256" key="2">
    <source>
        <dbReference type="SAM" id="MobiDB-lite"/>
    </source>
</evidence>
<keyword evidence="4" id="KW-1185">Reference proteome</keyword>
<feature type="coiled-coil region" evidence="1">
    <location>
        <begin position="117"/>
        <end position="190"/>
    </location>
</feature>
<protein>
    <submittedName>
        <fullName evidence="3">Uncharacterized protein</fullName>
    </submittedName>
</protein>
<dbReference type="AlphaFoldDB" id="A0A9W9Z7S0"/>
<comment type="caution">
    <text evidence="3">The sequence shown here is derived from an EMBL/GenBank/DDBJ whole genome shotgun (WGS) entry which is preliminary data.</text>
</comment>
<feature type="compositionally biased region" description="Polar residues" evidence="2">
    <location>
        <begin position="9"/>
        <end position="33"/>
    </location>
</feature>
<reference evidence="3" key="1">
    <citation type="submission" date="2023-01" db="EMBL/GenBank/DDBJ databases">
        <title>Genome assembly of the deep-sea coral Lophelia pertusa.</title>
        <authorList>
            <person name="Herrera S."/>
            <person name="Cordes E."/>
        </authorList>
    </citation>
    <scope>NUCLEOTIDE SEQUENCE</scope>
    <source>
        <strain evidence="3">USNM1676648</strain>
        <tissue evidence="3">Polyp</tissue>
    </source>
</reference>
<gene>
    <name evidence="3" type="ORF">OS493_002262</name>
</gene>
<evidence type="ECO:0000256" key="1">
    <source>
        <dbReference type="SAM" id="Coils"/>
    </source>
</evidence>
<feature type="region of interest" description="Disordered" evidence="2">
    <location>
        <begin position="58"/>
        <end position="84"/>
    </location>
</feature>
<evidence type="ECO:0000313" key="3">
    <source>
        <dbReference type="EMBL" id="KAJ7375488.1"/>
    </source>
</evidence>
<evidence type="ECO:0000313" key="4">
    <source>
        <dbReference type="Proteomes" id="UP001163046"/>
    </source>
</evidence>
<name>A0A9W9Z7S0_9CNID</name>
<feature type="compositionally biased region" description="Basic and acidic residues" evidence="2">
    <location>
        <begin position="58"/>
        <end position="69"/>
    </location>
</feature>
<sequence>MEQLGQDYAATQEQLTQSQASLAQMSEQLMNKQNELDTVMRERDEKLMQVMDQIADKENELEDLRKNNETDDISAKPAGNDVSIYRTESEELAERLSGSQDRLLELQGAVESRDEKMRELMQKLAEGDNEQRSTKQEAELQTEELTEQIKMLQEQLLQSDSSLKTQQSEMDKASKQLLDTQSLIQDLQNEVSEKDNLIIELYGLKEKEEDNHRIGIDQLNEEFREKIRNT</sequence>
<accession>A0A9W9Z7S0</accession>
<feature type="region of interest" description="Disordered" evidence="2">
    <location>
        <begin position="1"/>
        <end position="42"/>
    </location>
</feature>
<organism evidence="3 4">
    <name type="scientific">Desmophyllum pertusum</name>
    <dbReference type="NCBI Taxonomy" id="174260"/>
    <lineage>
        <taxon>Eukaryota</taxon>
        <taxon>Metazoa</taxon>
        <taxon>Cnidaria</taxon>
        <taxon>Anthozoa</taxon>
        <taxon>Hexacorallia</taxon>
        <taxon>Scleractinia</taxon>
        <taxon>Caryophylliina</taxon>
        <taxon>Caryophylliidae</taxon>
        <taxon>Desmophyllum</taxon>
    </lineage>
</organism>
<proteinExistence type="predicted"/>